<dbReference type="InterPro" id="IPR020584">
    <property type="entry name" value="DNA_recomb/repair_RecA_CS"/>
</dbReference>
<keyword evidence="2 7" id="KW-0547">Nucleotide-binding</keyword>
<dbReference type="Pfam" id="PF21096">
    <property type="entry name" value="RecA_C"/>
    <property type="match status" value="1"/>
</dbReference>
<feature type="domain" description="RecA family profile 1" evidence="8">
    <location>
        <begin position="725"/>
        <end position="883"/>
    </location>
</feature>
<accession>A0A835Q998</accession>
<evidence type="ECO:0000256" key="6">
    <source>
        <dbReference type="ARBA" id="ARBA00056887"/>
    </source>
</evidence>
<dbReference type="SUPFAM" id="SSF53335">
    <property type="entry name" value="S-adenosyl-L-methionine-dependent methyltransferases"/>
    <property type="match status" value="1"/>
</dbReference>
<dbReference type="PANTHER" id="PTHR12496:SF0">
    <property type="entry name" value="METHYLTRANSFERASE DOMAIN-CONTAINING PROTEIN"/>
    <property type="match status" value="1"/>
</dbReference>
<dbReference type="InterPro" id="IPR029063">
    <property type="entry name" value="SAM-dependent_MTases_sf"/>
</dbReference>
<dbReference type="GO" id="GO:0140664">
    <property type="term" value="F:ATP-dependent DNA damage sensor activity"/>
    <property type="evidence" value="ECO:0007669"/>
    <property type="project" value="InterPro"/>
</dbReference>
<protein>
    <submittedName>
        <fullName evidence="10">Uncharacterized protein</fullName>
    </submittedName>
</protein>
<dbReference type="EMBL" id="JADCNL010000009">
    <property type="protein sequence ID" value="KAG0467113.1"/>
    <property type="molecule type" value="Genomic_DNA"/>
</dbReference>
<dbReference type="InterPro" id="IPR049261">
    <property type="entry name" value="RecA-like_C"/>
</dbReference>
<dbReference type="GO" id="GO:0005524">
    <property type="term" value="F:ATP binding"/>
    <property type="evidence" value="ECO:0007669"/>
    <property type="project" value="UniProtKB-KW"/>
</dbReference>
<keyword evidence="4" id="KW-0238">DNA-binding</keyword>
<feature type="domain" description="RecA family profile 2" evidence="9">
    <location>
        <begin position="888"/>
        <end position="961"/>
    </location>
</feature>
<dbReference type="InterPro" id="IPR049428">
    <property type="entry name" value="RecA-like_N"/>
</dbReference>
<dbReference type="PANTHER" id="PTHR12496">
    <property type="entry name" value="CGI-41 METHYLTRANSFERASE"/>
    <property type="match status" value="1"/>
</dbReference>
<evidence type="ECO:0000256" key="3">
    <source>
        <dbReference type="ARBA" id="ARBA00022840"/>
    </source>
</evidence>
<dbReference type="InterPro" id="IPR020587">
    <property type="entry name" value="RecA_monomer-monomer_interface"/>
</dbReference>
<evidence type="ECO:0000259" key="9">
    <source>
        <dbReference type="PROSITE" id="PS50163"/>
    </source>
</evidence>
<dbReference type="SMART" id="SM00382">
    <property type="entry name" value="AAA"/>
    <property type="match status" value="1"/>
</dbReference>
<keyword evidence="5" id="KW-0233">DNA recombination</keyword>
<evidence type="ECO:0000259" key="8">
    <source>
        <dbReference type="PROSITE" id="PS50162"/>
    </source>
</evidence>
<name>A0A835Q998_VANPL</name>
<evidence type="ECO:0000256" key="7">
    <source>
        <dbReference type="RuleBase" id="RU003422"/>
    </source>
</evidence>
<evidence type="ECO:0000256" key="2">
    <source>
        <dbReference type="ARBA" id="ARBA00022741"/>
    </source>
</evidence>
<evidence type="ECO:0000256" key="4">
    <source>
        <dbReference type="ARBA" id="ARBA00023125"/>
    </source>
</evidence>
<comment type="caution">
    <text evidence="10">The sequence shown here is derived from an EMBL/GenBank/DDBJ whole genome shotgun (WGS) entry which is preliminary data.</text>
</comment>
<dbReference type="GO" id="GO:0006310">
    <property type="term" value="P:DNA recombination"/>
    <property type="evidence" value="ECO:0007669"/>
    <property type="project" value="UniProtKB-KW"/>
</dbReference>
<organism evidence="10 11">
    <name type="scientific">Vanilla planifolia</name>
    <name type="common">Vanilla</name>
    <dbReference type="NCBI Taxonomy" id="51239"/>
    <lineage>
        <taxon>Eukaryota</taxon>
        <taxon>Viridiplantae</taxon>
        <taxon>Streptophyta</taxon>
        <taxon>Embryophyta</taxon>
        <taxon>Tracheophyta</taxon>
        <taxon>Spermatophyta</taxon>
        <taxon>Magnoliopsida</taxon>
        <taxon>Liliopsida</taxon>
        <taxon>Asparagales</taxon>
        <taxon>Orchidaceae</taxon>
        <taxon>Vanilloideae</taxon>
        <taxon>Vanilleae</taxon>
        <taxon>Vanilla</taxon>
    </lineage>
</organism>
<gene>
    <name evidence="10" type="ORF">HPP92_018693</name>
</gene>
<dbReference type="Gene3D" id="3.40.50.300">
    <property type="entry name" value="P-loop containing nucleotide triphosphate hydrolases"/>
    <property type="match status" value="1"/>
</dbReference>
<dbReference type="InterPro" id="IPR052220">
    <property type="entry name" value="METTL25"/>
</dbReference>
<dbReference type="GO" id="GO:0003697">
    <property type="term" value="F:single-stranded DNA binding"/>
    <property type="evidence" value="ECO:0007669"/>
    <property type="project" value="InterPro"/>
</dbReference>
<dbReference type="CDD" id="cd00983">
    <property type="entry name" value="RecA"/>
    <property type="match status" value="1"/>
</dbReference>
<evidence type="ECO:0000256" key="5">
    <source>
        <dbReference type="ARBA" id="ARBA00023172"/>
    </source>
</evidence>
<dbReference type="PROSITE" id="PS00321">
    <property type="entry name" value="RECA_1"/>
    <property type="match status" value="1"/>
</dbReference>
<dbReference type="InterPro" id="IPR013765">
    <property type="entry name" value="DNA_recomb/repair_RecA"/>
</dbReference>
<dbReference type="SUPFAM" id="SSF54752">
    <property type="entry name" value="RecA protein, C-terminal domain"/>
    <property type="match status" value="1"/>
</dbReference>
<proteinExistence type="inferred from homology"/>
<reference evidence="10 11" key="1">
    <citation type="journal article" date="2020" name="Nat. Food">
        <title>A phased Vanilla planifolia genome enables genetic improvement of flavour and production.</title>
        <authorList>
            <person name="Hasing T."/>
            <person name="Tang H."/>
            <person name="Brym M."/>
            <person name="Khazi F."/>
            <person name="Huang T."/>
            <person name="Chambers A.H."/>
        </authorList>
    </citation>
    <scope>NUCLEOTIDE SEQUENCE [LARGE SCALE GENOMIC DNA]</scope>
    <source>
        <tissue evidence="10">Leaf</tissue>
    </source>
</reference>
<dbReference type="Proteomes" id="UP000636800">
    <property type="component" value="Unassembled WGS sequence"/>
</dbReference>
<dbReference type="SUPFAM" id="SSF52540">
    <property type="entry name" value="P-loop containing nucleoside triphosphate hydrolases"/>
    <property type="match status" value="1"/>
</dbReference>
<keyword evidence="3 7" id="KW-0067">ATP-binding</keyword>
<dbReference type="InterPro" id="IPR023400">
    <property type="entry name" value="RecA_C_sf"/>
</dbReference>
<sequence>MAASPRLYYSCKTAAESAEWMKAITNFLLRFRFLIDAHVVNFFKDRLWETMDKQWMECLRNEPVENLLGIPSGLVQDHWPPSLQEFIFTLRSLVLCREQNLSHAILENFHAASLGSVLSQGMNFKKKHEVEILAGVINTIACSVNAQKIVDVGSGQGYLSQVLSFKYQLSVVAIDASSHHSAVTDARANRIKKHYLAKLHKLQNEYGSLKVPQTVTCQVLSSDSLAALSTGVLNHQEQSERIGSGSETNFPRISEADACGSATPDAKEIDRYLLVLAGLHACGDLSVNMLRTFVDCKQVKALVSVGCCYNLLSEEIVMERRLPCGFPMSYCGKFSGLNLGKNARDLACQSAERWKSLGKIAAVQNFDLHAFRAAFQMVLDKYYPEVITSSPSVGRRGKALRRQQMRRAIEIGRFQGISFLFSFYFKVQDEMKCSSTARKLTDIEGTVEFHDFGVLNGSIRETAIQDPCLRVPALRKESKDDKCSTYSDKYLLFEEFSKSGLHRLGLEPLQHVDLLKIWTEAGPFFEYIGPFWSLRAALGPLIETYILLDRLLFLQEHGSSMEAYLLPIFDPTISPRNVAIIAQMWSAPPIRVDSFSPQNPRLVLDFSKKIPAPRGILVLVSSRKPGRARCGFDIKGNGALSGDTSHREAERVSAVLHLSEALKLSVVEEAAVAYVFMYWEKLITRKMVLCEDDKKQKALEAAMNDINSSFGKGSVTRLGSAGGALVETFPSGCLTLDLALGGGLPKGRIVEVFGPESSGKTTLALHAIAEVQKLGGNAMLVDAEHAFDPSYSRALGVDIENLIVCQPDHGEMALEIADRMCRSGAIDLICVDSVSALTPRAEIEGEIGMQQIGLQARLMSQALRKMSGNASKAGCTLIFLNQIRYKVGVFYGNPEVTSGGIALKFFASLRLEIRSIGKIKSGDEDIGVRVRVRVQKSKVSRPYKQAEFEIVFGEGVSKVGCVLDCAETMDIVAKRGSWYSYKEHRLGQGREKALQFLQENPIICAEIEKVVKSVMVDGSKHSNLIAYGQLSNIDDDDVNHDGR</sequence>
<dbReference type="InterPro" id="IPR027417">
    <property type="entry name" value="P-loop_NTPase"/>
</dbReference>
<dbReference type="InterPro" id="IPR020588">
    <property type="entry name" value="RecA_ATP-bd"/>
</dbReference>
<comment type="function">
    <text evidence="6">Involved in recombination ability and DNA strand transfer activity.</text>
</comment>
<dbReference type="NCBIfam" id="TIGR02012">
    <property type="entry name" value="tigrfam_recA"/>
    <property type="match status" value="1"/>
</dbReference>
<dbReference type="Pfam" id="PF13679">
    <property type="entry name" value="Methyltransf_32"/>
    <property type="match status" value="1"/>
</dbReference>
<dbReference type="PROSITE" id="PS50163">
    <property type="entry name" value="RECA_3"/>
    <property type="match status" value="1"/>
</dbReference>
<comment type="similarity">
    <text evidence="1 7">Belongs to the RecA family.</text>
</comment>
<dbReference type="FunFam" id="3.40.50.300:FF:000087">
    <property type="entry name" value="Recombinase RecA"/>
    <property type="match status" value="1"/>
</dbReference>
<evidence type="ECO:0000256" key="1">
    <source>
        <dbReference type="ARBA" id="ARBA00009391"/>
    </source>
</evidence>
<dbReference type="Pfam" id="PF00154">
    <property type="entry name" value="RecA_N"/>
    <property type="match status" value="1"/>
</dbReference>
<dbReference type="OrthoDB" id="405996at2759"/>
<dbReference type="InterPro" id="IPR025714">
    <property type="entry name" value="Methyltranfer_dom"/>
</dbReference>
<dbReference type="HAMAP" id="MF_00268">
    <property type="entry name" value="RecA"/>
    <property type="match status" value="1"/>
</dbReference>
<dbReference type="AlphaFoldDB" id="A0A835Q998"/>
<evidence type="ECO:0000313" key="10">
    <source>
        <dbReference type="EMBL" id="KAG0467113.1"/>
    </source>
</evidence>
<dbReference type="PROSITE" id="PS50162">
    <property type="entry name" value="RECA_2"/>
    <property type="match status" value="1"/>
</dbReference>
<dbReference type="PRINTS" id="PR00142">
    <property type="entry name" value="RECA"/>
</dbReference>
<dbReference type="GO" id="GO:0006281">
    <property type="term" value="P:DNA repair"/>
    <property type="evidence" value="ECO:0007669"/>
    <property type="project" value="InterPro"/>
</dbReference>
<dbReference type="InterPro" id="IPR003593">
    <property type="entry name" value="AAA+_ATPase"/>
</dbReference>
<evidence type="ECO:0000313" key="11">
    <source>
        <dbReference type="Proteomes" id="UP000636800"/>
    </source>
</evidence>
<keyword evidence="11" id="KW-1185">Reference proteome</keyword>